<dbReference type="GO" id="GO:0004369">
    <property type="term" value="F:glycerol-3-phosphate oxidase activity"/>
    <property type="evidence" value="ECO:0007669"/>
    <property type="project" value="UniProtKB-EC"/>
</dbReference>
<dbReference type="SUPFAM" id="SSF54373">
    <property type="entry name" value="FAD-linked reductases, C-terminal domain"/>
    <property type="match status" value="1"/>
</dbReference>
<dbReference type="Pfam" id="PF01266">
    <property type="entry name" value="DAO"/>
    <property type="match status" value="1"/>
</dbReference>
<dbReference type="InterPro" id="IPR038299">
    <property type="entry name" value="DAO_C_sf"/>
</dbReference>
<evidence type="ECO:0000256" key="5">
    <source>
        <dbReference type="ARBA" id="ARBA00022630"/>
    </source>
</evidence>
<dbReference type="InterPro" id="IPR000447">
    <property type="entry name" value="G3P_DH_FAD-dep"/>
</dbReference>
<evidence type="ECO:0000256" key="3">
    <source>
        <dbReference type="ARBA" id="ARBA00013104"/>
    </source>
</evidence>
<evidence type="ECO:0000256" key="11">
    <source>
        <dbReference type="SAM" id="Phobius"/>
    </source>
</evidence>
<dbReference type="EMBL" id="CP047616">
    <property type="protein sequence ID" value="QIW53880.1"/>
    <property type="molecule type" value="Genomic_DNA"/>
</dbReference>
<sequence>MINFSKETRQKSIDQMQAETLDLLIIGGGISGAGVAIQAAASGIKTGLLEMQDFAEGTSSRSTKLVHGGIRYLKTFDVEVVSDTVKERAIVQQIAPHIPKPDPMLLPIYDDEGPTTFDMFSVKIAMDLYDQLAGVKGTKYENYTLTAKEVLEREPYIKKEGLKGAGVYLDFRNNDARLVIENIKKAAEDGAYIASKVKVVGFLYEDGKINGVKARDLLSGQTFEVHAKVVINTSGPWVDKIRNLNYTRAVIPHMRPTKGVHLVVDAKKLPVPQPTYFDTQKHDGRMVFAIPREDKTYFGTTDTDYQGDYTDPKVTQEDVDYLLEVINKRYPDANLTINDIESSWAGLRPLLLGNSGSDYNGGDNGSLSDTSFDKVLNIISAYKQDQASRGDVEDVLNHLENSRGEKELSPSQISRGSALERESDNLVTLAGGKITDYRKMAEGALELIKNILSDEFDQTYEAINSKEYAVSGGEFDPAKVSETVEANAKLGVVAGLTEAEATYIADFYGMNALIIFEMAKEMSPYVDLTLAESAMLRYAMAGEMTLTPSDYLMRRTNHILFQRDRLDAIKHPVVDAMAAYYDWSQDEKAEQLVELNQVINASDLKDLKVGAN</sequence>
<dbReference type="Gene3D" id="3.30.9.10">
    <property type="entry name" value="D-Amino Acid Oxidase, subunit A, domain 2"/>
    <property type="match status" value="1"/>
</dbReference>
<dbReference type="GO" id="GO:0004368">
    <property type="term" value="F:glycerol-3-phosphate dehydrogenase (quinone) activity"/>
    <property type="evidence" value="ECO:0007669"/>
    <property type="project" value="InterPro"/>
</dbReference>
<dbReference type="PANTHER" id="PTHR11985:SF35">
    <property type="entry name" value="ANAEROBIC GLYCEROL-3-PHOSPHATE DEHYDROGENASE SUBUNIT A"/>
    <property type="match status" value="1"/>
</dbReference>
<proteinExistence type="inferred from homology"/>
<dbReference type="GO" id="GO:0046168">
    <property type="term" value="P:glycerol-3-phosphate catabolic process"/>
    <property type="evidence" value="ECO:0007669"/>
    <property type="project" value="TreeGrafter"/>
</dbReference>
<dbReference type="PRINTS" id="PR01001">
    <property type="entry name" value="FADG3PDH"/>
</dbReference>
<evidence type="ECO:0000259" key="13">
    <source>
        <dbReference type="Pfam" id="PF16901"/>
    </source>
</evidence>
<dbReference type="NCBIfam" id="NF033461">
    <property type="entry name" value="glycerol3P_ox_1"/>
    <property type="match status" value="1"/>
</dbReference>
<comment type="similarity">
    <text evidence="2">Belongs to the FAD-dependent glycerol-3-phosphate dehydrogenase family.</text>
</comment>
<evidence type="ECO:0000256" key="8">
    <source>
        <dbReference type="ARBA" id="ARBA00023002"/>
    </source>
</evidence>
<evidence type="ECO:0000256" key="4">
    <source>
        <dbReference type="ARBA" id="ARBA00021658"/>
    </source>
</evidence>
<evidence type="ECO:0000259" key="12">
    <source>
        <dbReference type="Pfam" id="PF01266"/>
    </source>
</evidence>
<comment type="cofactor">
    <cofactor evidence="1">
        <name>FAD</name>
        <dbReference type="ChEBI" id="CHEBI:57692"/>
    </cofactor>
</comment>
<dbReference type="EMBL" id="CP047628">
    <property type="protein sequence ID" value="QIW58300.1"/>
    <property type="molecule type" value="Genomic_DNA"/>
</dbReference>
<comment type="catalytic activity">
    <reaction evidence="10">
        <text>sn-glycerol 3-phosphate + O2 = dihydroxyacetone phosphate + H2O2</text>
        <dbReference type="Rhea" id="RHEA:18369"/>
        <dbReference type="ChEBI" id="CHEBI:15379"/>
        <dbReference type="ChEBI" id="CHEBI:16240"/>
        <dbReference type="ChEBI" id="CHEBI:57597"/>
        <dbReference type="ChEBI" id="CHEBI:57642"/>
        <dbReference type="EC" id="1.1.3.21"/>
    </reaction>
</comment>
<dbReference type="GO" id="GO:0006071">
    <property type="term" value="P:glycerol metabolic process"/>
    <property type="evidence" value="ECO:0007669"/>
    <property type="project" value="UniProtKB-KW"/>
</dbReference>
<evidence type="ECO:0000256" key="1">
    <source>
        <dbReference type="ARBA" id="ARBA00001974"/>
    </source>
</evidence>
<feature type="transmembrane region" description="Helical" evidence="11">
    <location>
        <begin position="21"/>
        <end position="41"/>
    </location>
</feature>
<dbReference type="InterPro" id="IPR006076">
    <property type="entry name" value="FAD-dep_OxRdtase"/>
</dbReference>
<protein>
    <recommendedName>
        <fullName evidence="4">Alpha-glycerophosphate oxidase</fullName>
        <ecNumber evidence="3">1.1.3.21</ecNumber>
    </recommendedName>
    <alternativeName>
        <fullName evidence="9">Glycerol-3-phosphate oxidase</fullName>
    </alternativeName>
</protein>
<dbReference type="EC" id="1.1.3.21" evidence="3"/>
<evidence type="ECO:0000313" key="14">
    <source>
        <dbReference type="EMBL" id="QIW53880.1"/>
    </source>
</evidence>
<evidence type="ECO:0000256" key="6">
    <source>
        <dbReference type="ARBA" id="ARBA00022798"/>
    </source>
</evidence>
<dbReference type="RefSeq" id="WP_082785374.1">
    <property type="nucleotide sequence ID" value="NZ_BAAAXH010000082.1"/>
</dbReference>
<keyword evidence="6" id="KW-0319">Glycerol metabolism</keyword>
<organism evidence="14 17">
    <name type="scientific">Pseudolactococcus raffinolactis</name>
    <dbReference type="NCBI Taxonomy" id="1366"/>
    <lineage>
        <taxon>Bacteria</taxon>
        <taxon>Bacillati</taxon>
        <taxon>Bacillota</taxon>
        <taxon>Bacilli</taxon>
        <taxon>Lactobacillales</taxon>
        <taxon>Streptococcaceae</taxon>
        <taxon>Pseudolactococcus</taxon>
    </lineage>
</organism>
<reference evidence="16 17" key="1">
    <citation type="submission" date="2019-12" db="EMBL/GenBank/DDBJ databases">
        <title>Whole genome sequences of Lactococcus raffinolactis strains isolated from sewage.</title>
        <authorList>
            <person name="Ybazeta G."/>
            <person name="Ross M."/>
            <person name="Brabant-Kirwan D."/>
            <person name="Saleh M."/>
            <person name="Dillon J.A."/>
            <person name="Splinter K."/>
            <person name="Nokhbeh R."/>
        </authorList>
    </citation>
    <scope>NUCLEOTIDE SEQUENCE [LARGE SCALE GENOMIC DNA]</scope>
    <source>
        <strain evidence="15 16">Lr_19_14</strain>
        <strain evidence="14 17">Lr_19_5</strain>
    </source>
</reference>
<keyword evidence="7" id="KW-0274">FAD</keyword>
<keyword evidence="11" id="KW-1133">Transmembrane helix</keyword>
<dbReference type="InterPro" id="IPR036188">
    <property type="entry name" value="FAD/NAD-bd_sf"/>
</dbReference>
<feature type="domain" description="FAD dependent oxidoreductase" evidence="12">
    <location>
        <begin position="22"/>
        <end position="350"/>
    </location>
</feature>
<keyword evidence="8" id="KW-0560">Oxidoreductase</keyword>
<dbReference type="GeneID" id="93295074"/>
<name>A0A6H0UQA2_9LACT</name>
<evidence type="ECO:0000313" key="17">
    <source>
        <dbReference type="Proteomes" id="UP000501945"/>
    </source>
</evidence>
<evidence type="ECO:0000256" key="10">
    <source>
        <dbReference type="ARBA" id="ARBA00049503"/>
    </source>
</evidence>
<evidence type="ECO:0000256" key="2">
    <source>
        <dbReference type="ARBA" id="ARBA00007330"/>
    </source>
</evidence>
<dbReference type="SUPFAM" id="SSF51905">
    <property type="entry name" value="FAD/NAD(P)-binding domain"/>
    <property type="match status" value="1"/>
</dbReference>
<dbReference type="InterPro" id="IPR031656">
    <property type="entry name" value="DAO_C"/>
</dbReference>
<dbReference type="AlphaFoldDB" id="A0A6H0UQA2"/>
<dbReference type="Gene3D" id="1.10.8.870">
    <property type="entry name" value="Alpha-glycerophosphate oxidase, cap domain"/>
    <property type="match status" value="1"/>
</dbReference>
<dbReference type="Gene3D" id="3.50.50.60">
    <property type="entry name" value="FAD/NAD(P)-binding domain"/>
    <property type="match status" value="1"/>
</dbReference>
<dbReference type="Proteomes" id="UP000501945">
    <property type="component" value="Chromosome"/>
</dbReference>
<gene>
    <name evidence="14" type="primary">glpO</name>
    <name evidence="15" type="ORF">GU334_05010</name>
    <name evidence="14" type="ORF">GU336_06870</name>
</gene>
<accession>A0A6H0UQA2</accession>
<dbReference type="PANTHER" id="PTHR11985">
    <property type="entry name" value="GLYCEROL-3-PHOSPHATE DEHYDROGENASE"/>
    <property type="match status" value="1"/>
</dbReference>
<dbReference type="Proteomes" id="UP000501558">
    <property type="component" value="Chromosome"/>
</dbReference>
<evidence type="ECO:0000313" key="16">
    <source>
        <dbReference type="Proteomes" id="UP000501558"/>
    </source>
</evidence>
<keyword evidence="16" id="KW-1185">Reference proteome</keyword>
<feature type="domain" description="Alpha-glycerophosphate oxidase C-terminal" evidence="13">
    <location>
        <begin position="466"/>
        <end position="588"/>
    </location>
</feature>
<evidence type="ECO:0000256" key="7">
    <source>
        <dbReference type="ARBA" id="ARBA00022827"/>
    </source>
</evidence>
<dbReference type="PROSITE" id="PS00977">
    <property type="entry name" value="FAD_G3PDH_1"/>
    <property type="match status" value="1"/>
</dbReference>
<evidence type="ECO:0000313" key="15">
    <source>
        <dbReference type="EMBL" id="QIW58300.1"/>
    </source>
</evidence>
<keyword evidence="11" id="KW-0812">Transmembrane</keyword>
<keyword evidence="5" id="KW-0285">Flavoprotein</keyword>
<keyword evidence="11" id="KW-0472">Membrane</keyword>
<dbReference type="Pfam" id="PF16901">
    <property type="entry name" value="DAO_C"/>
    <property type="match status" value="1"/>
</dbReference>
<evidence type="ECO:0000256" key="9">
    <source>
        <dbReference type="ARBA" id="ARBA00032349"/>
    </source>
</evidence>
<dbReference type="OrthoDB" id="9766796at2"/>